<protein>
    <recommendedName>
        <fullName evidence="4">CABIT domain-containing protein</fullName>
    </recommendedName>
</protein>
<name>A0A8B6CHD4_MYTGA</name>
<dbReference type="EMBL" id="UYJE01001689">
    <property type="protein sequence ID" value="VDI04257.1"/>
    <property type="molecule type" value="Genomic_DNA"/>
</dbReference>
<organism evidence="2 3">
    <name type="scientific">Mytilus galloprovincialis</name>
    <name type="common">Mediterranean mussel</name>
    <dbReference type="NCBI Taxonomy" id="29158"/>
    <lineage>
        <taxon>Eukaryota</taxon>
        <taxon>Metazoa</taxon>
        <taxon>Spiralia</taxon>
        <taxon>Lophotrochozoa</taxon>
        <taxon>Mollusca</taxon>
        <taxon>Bivalvia</taxon>
        <taxon>Autobranchia</taxon>
        <taxon>Pteriomorphia</taxon>
        <taxon>Mytilida</taxon>
        <taxon>Mytiloidea</taxon>
        <taxon>Mytilidae</taxon>
        <taxon>Mytilinae</taxon>
        <taxon>Mytilus</taxon>
    </lineage>
</organism>
<sequence>MSLTEDIKCLSDIIFVLPQRVRVVEAVRDLPFAAGDILVLELVKNLDLVEGIDRVTEDQIRIPLDYHGKVHRLGKRCSSVAEIHQDKSTWFSVEAPFETPISPWQKRIVKSGSVVELTDIEHDKGIVVRLLDDPVFISEETPLNFKIVLDEEETLKEIVHDFGLQNIVIKDEYEHPSELYAPGNYILTNIVSEEFVLGYRETFPGGQQTHFIIPVSCGLRLILEMSSPNISKPYKNAFFVPKHLYSSDMIAKLYLEYLKTRTRLLEVKEEYVPDIPPRLTKSSVSRQSLMSNQSGASSGPVRPDRRRRTISIQSEDIPKPFERLSSLDETKCASLSEVNDNVFEGSSDGNSEVISPPYMELNKTDIATTHIYDEMAFDDMEHTQCAENTTTSTTRNVFFMCCGKSCEDSDDIHDMSVYRLVKFLNRNQLPSMAEVCNKHKLDGAFISELTIEDLMNEPFLQSEEQVEVFINLVSKQSKNK</sequence>
<comment type="caution">
    <text evidence="2">The sequence shown here is derived from an EMBL/GenBank/DDBJ whole genome shotgun (WGS) entry which is preliminary data.</text>
</comment>
<proteinExistence type="predicted"/>
<dbReference type="Proteomes" id="UP000596742">
    <property type="component" value="Unassembled WGS sequence"/>
</dbReference>
<evidence type="ECO:0000313" key="3">
    <source>
        <dbReference type="Proteomes" id="UP000596742"/>
    </source>
</evidence>
<evidence type="ECO:0000256" key="1">
    <source>
        <dbReference type="SAM" id="MobiDB-lite"/>
    </source>
</evidence>
<keyword evidence="3" id="KW-1185">Reference proteome</keyword>
<accession>A0A8B6CHD4</accession>
<reference evidence="2" key="1">
    <citation type="submission" date="2018-11" db="EMBL/GenBank/DDBJ databases">
        <authorList>
            <person name="Alioto T."/>
            <person name="Alioto T."/>
        </authorList>
    </citation>
    <scope>NUCLEOTIDE SEQUENCE</scope>
</reference>
<dbReference type="AlphaFoldDB" id="A0A8B6CHD4"/>
<dbReference type="OrthoDB" id="6050270at2759"/>
<feature type="region of interest" description="Disordered" evidence="1">
    <location>
        <begin position="276"/>
        <end position="310"/>
    </location>
</feature>
<gene>
    <name evidence="2" type="ORF">MGAL_10B084226</name>
</gene>
<evidence type="ECO:0000313" key="2">
    <source>
        <dbReference type="EMBL" id="VDI04257.1"/>
    </source>
</evidence>
<feature type="compositionally biased region" description="Polar residues" evidence="1">
    <location>
        <begin position="280"/>
        <end position="297"/>
    </location>
</feature>
<evidence type="ECO:0008006" key="4">
    <source>
        <dbReference type="Google" id="ProtNLM"/>
    </source>
</evidence>